<feature type="region of interest" description="Disordered" evidence="1">
    <location>
        <begin position="287"/>
        <end position="356"/>
    </location>
</feature>
<gene>
    <name evidence="2" type="ORF">WJX73_004452</name>
</gene>
<organism evidence="2 3">
    <name type="scientific">Symbiochloris irregularis</name>
    <dbReference type="NCBI Taxonomy" id="706552"/>
    <lineage>
        <taxon>Eukaryota</taxon>
        <taxon>Viridiplantae</taxon>
        <taxon>Chlorophyta</taxon>
        <taxon>core chlorophytes</taxon>
        <taxon>Trebouxiophyceae</taxon>
        <taxon>Trebouxiales</taxon>
        <taxon>Trebouxiaceae</taxon>
        <taxon>Symbiochloris</taxon>
    </lineage>
</organism>
<accession>A0AAW1NP89</accession>
<reference evidence="2 3" key="1">
    <citation type="journal article" date="2024" name="Nat. Commun.">
        <title>Phylogenomics reveals the evolutionary origins of lichenization in chlorophyte algae.</title>
        <authorList>
            <person name="Puginier C."/>
            <person name="Libourel C."/>
            <person name="Otte J."/>
            <person name="Skaloud P."/>
            <person name="Haon M."/>
            <person name="Grisel S."/>
            <person name="Petersen M."/>
            <person name="Berrin J.G."/>
            <person name="Delaux P.M."/>
            <person name="Dal Grande F."/>
            <person name="Keller J."/>
        </authorList>
    </citation>
    <scope>NUCLEOTIDE SEQUENCE [LARGE SCALE GENOMIC DNA]</scope>
    <source>
        <strain evidence="2 3">SAG 2036</strain>
    </source>
</reference>
<protein>
    <submittedName>
        <fullName evidence="2">Uncharacterized protein</fullName>
    </submittedName>
</protein>
<dbReference type="EMBL" id="JALJOQ010000267">
    <property type="protein sequence ID" value="KAK9786672.1"/>
    <property type="molecule type" value="Genomic_DNA"/>
</dbReference>
<name>A0AAW1NP89_9CHLO</name>
<evidence type="ECO:0000313" key="3">
    <source>
        <dbReference type="Proteomes" id="UP001465755"/>
    </source>
</evidence>
<feature type="compositionally biased region" description="Polar residues" evidence="1">
    <location>
        <begin position="299"/>
        <end position="317"/>
    </location>
</feature>
<feature type="region of interest" description="Disordered" evidence="1">
    <location>
        <begin position="110"/>
        <end position="131"/>
    </location>
</feature>
<sequence>MPATWPRRRVVLSAAAAGATVLLLYKAYRGEYYRKVRDAVIRLHQAGGSFSAALLAGGDISATLLSDLRQFLASDSTEVPVSLRQLARLAQSEEVTAAAAALSAALLRGASRSQPTTQPHQPSRSDADTPPAPDLLERLLIALDSERGQNLVGLAVSMACRTSVQTLVDSWASADPHSPVGSGGVHLHVESLASGFGEGLAQQRAAAGGWLQTLLQWAATPEGEHLVLNAVSTFVRQGTQVYMQSFGESNMFDDMLAAAGNPRHWQTAQTLMRTCINEAVGTWAGQPSGSRPIAARHPVSQQQAHTTAHYVHTSQPEQHPMPGPSSSPVRGCSPARSFSGLSQRSEVMSDASPTGANAAADLDSAFEEGLTLRDLHKPKLPLRRPNADSAVPAESSAAPVVAAEPGNASWMNTIMEVIKKPEARSLILAMTPVVVSEALRTGLLCTRDFGKNMYEELMIKTYWAMCDI</sequence>
<dbReference type="Proteomes" id="UP001465755">
    <property type="component" value="Unassembled WGS sequence"/>
</dbReference>
<proteinExistence type="predicted"/>
<keyword evidence="3" id="KW-1185">Reference proteome</keyword>
<feature type="compositionally biased region" description="Polar residues" evidence="1">
    <location>
        <begin position="114"/>
        <end position="124"/>
    </location>
</feature>
<evidence type="ECO:0000313" key="2">
    <source>
        <dbReference type="EMBL" id="KAK9786672.1"/>
    </source>
</evidence>
<feature type="compositionally biased region" description="Polar residues" evidence="1">
    <location>
        <begin position="339"/>
        <end position="355"/>
    </location>
</feature>
<comment type="caution">
    <text evidence="2">The sequence shown here is derived from an EMBL/GenBank/DDBJ whole genome shotgun (WGS) entry which is preliminary data.</text>
</comment>
<evidence type="ECO:0000256" key="1">
    <source>
        <dbReference type="SAM" id="MobiDB-lite"/>
    </source>
</evidence>
<dbReference type="AlphaFoldDB" id="A0AAW1NP89"/>